<dbReference type="GO" id="GO:0032259">
    <property type="term" value="P:methylation"/>
    <property type="evidence" value="ECO:0007669"/>
    <property type="project" value="UniProtKB-KW"/>
</dbReference>
<dbReference type="PROSITE" id="PS00092">
    <property type="entry name" value="N6_MTASE"/>
    <property type="match status" value="1"/>
</dbReference>
<keyword evidence="2" id="KW-0489">Methyltransferase</keyword>
<dbReference type="GO" id="GO:0008757">
    <property type="term" value="F:S-adenosylmethionine-dependent methyltransferase activity"/>
    <property type="evidence" value="ECO:0007669"/>
    <property type="project" value="UniProtKB-ARBA"/>
</dbReference>
<dbReference type="RefSeq" id="XP_025375935.1">
    <property type="nucleotide sequence ID" value="XM_025518225.1"/>
</dbReference>
<gene>
    <name evidence="2" type="ORF">FA10DRAFT_172110</name>
</gene>
<dbReference type="GeneID" id="37040141"/>
<dbReference type="Proteomes" id="UP000245768">
    <property type="component" value="Unassembled WGS sequence"/>
</dbReference>
<dbReference type="InterPro" id="IPR007848">
    <property type="entry name" value="Small_mtfrase_dom"/>
</dbReference>
<dbReference type="Pfam" id="PF05175">
    <property type="entry name" value="MTS"/>
    <property type="match status" value="1"/>
</dbReference>
<dbReference type="InterPro" id="IPR050320">
    <property type="entry name" value="N5-glutamine_MTase"/>
</dbReference>
<keyword evidence="3" id="KW-1185">Reference proteome</keyword>
<evidence type="ECO:0000313" key="2">
    <source>
        <dbReference type="EMBL" id="PWN88737.1"/>
    </source>
</evidence>
<sequence>MTDASRLEQALVEVGTQLASSGYRFWAPTPETHAKVVARLTDEQARLPTATTRQDLWGWSLPLGHSSSLLSGLSSVAQEALLAPSSSSQQRRPLARFSSLYPSASSHSLQQVLYAHSPWPTTDTDAVFFGPDTYRFLRFLDAALGREKGRSFRLAVDVGCGAGAGAIHLAAAGLSGGGAAPDEKACERVVGLDINERAFTFARANAALHRSLSASSGGAEVEWRKSDLFSALSHDELDQLDLVISNPPYIAFDAGKGSTYADGGEQSGLALPVLIARQALERLSRGGLCMLYTGVPIGLDGSDPLRAALEAEQDRAELVYYDVMDVDVFGDELRDAEGAYGRSGVGQIAVIGAVVRKR</sequence>
<dbReference type="PANTHER" id="PTHR18895">
    <property type="entry name" value="HEMK METHYLTRANSFERASE"/>
    <property type="match status" value="1"/>
</dbReference>
<dbReference type="CDD" id="cd02440">
    <property type="entry name" value="AdoMet_MTases"/>
    <property type="match status" value="1"/>
</dbReference>
<accession>A0A316YH34</accession>
<dbReference type="InterPro" id="IPR002052">
    <property type="entry name" value="DNA_methylase_N6_adenine_CS"/>
</dbReference>
<dbReference type="Gene3D" id="3.40.50.150">
    <property type="entry name" value="Vaccinia Virus protein VP39"/>
    <property type="match status" value="1"/>
</dbReference>
<evidence type="ECO:0000313" key="3">
    <source>
        <dbReference type="Proteomes" id="UP000245768"/>
    </source>
</evidence>
<evidence type="ECO:0000259" key="1">
    <source>
        <dbReference type="Pfam" id="PF05175"/>
    </source>
</evidence>
<dbReference type="AlphaFoldDB" id="A0A316YH34"/>
<keyword evidence="2" id="KW-0808">Transferase</keyword>
<dbReference type="InterPro" id="IPR029063">
    <property type="entry name" value="SAM-dependent_MTases_sf"/>
</dbReference>
<dbReference type="SUPFAM" id="SSF53335">
    <property type="entry name" value="S-adenosyl-L-methionine-dependent methyltransferases"/>
    <property type="match status" value="1"/>
</dbReference>
<dbReference type="EMBL" id="KZ819638">
    <property type="protein sequence ID" value="PWN88737.1"/>
    <property type="molecule type" value="Genomic_DNA"/>
</dbReference>
<name>A0A316YH34_9BASI</name>
<feature type="domain" description="Methyltransferase small" evidence="1">
    <location>
        <begin position="153"/>
        <end position="250"/>
    </location>
</feature>
<protein>
    <submittedName>
        <fullName evidence="2">S-adenosyl-L-methionine-dependent methyltransferase</fullName>
    </submittedName>
</protein>
<dbReference type="GO" id="GO:0003676">
    <property type="term" value="F:nucleic acid binding"/>
    <property type="evidence" value="ECO:0007669"/>
    <property type="project" value="InterPro"/>
</dbReference>
<dbReference type="PANTHER" id="PTHR18895:SF74">
    <property type="entry name" value="MTRF1L RELEASE FACTOR GLUTAMINE METHYLTRANSFERASE"/>
    <property type="match status" value="1"/>
</dbReference>
<dbReference type="InParanoid" id="A0A316YH34"/>
<proteinExistence type="predicted"/>
<organism evidence="2 3">
    <name type="scientific">Acaromyces ingoldii</name>
    <dbReference type="NCBI Taxonomy" id="215250"/>
    <lineage>
        <taxon>Eukaryota</taxon>
        <taxon>Fungi</taxon>
        <taxon>Dikarya</taxon>
        <taxon>Basidiomycota</taxon>
        <taxon>Ustilaginomycotina</taxon>
        <taxon>Exobasidiomycetes</taxon>
        <taxon>Exobasidiales</taxon>
        <taxon>Cryptobasidiaceae</taxon>
        <taxon>Acaromyces</taxon>
    </lineage>
</organism>
<reference evidence="2 3" key="1">
    <citation type="journal article" date="2018" name="Mol. Biol. Evol.">
        <title>Broad Genomic Sampling Reveals a Smut Pathogenic Ancestry of the Fungal Clade Ustilaginomycotina.</title>
        <authorList>
            <person name="Kijpornyongpan T."/>
            <person name="Mondo S.J."/>
            <person name="Barry K."/>
            <person name="Sandor L."/>
            <person name="Lee J."/>
            <person name="Lipzen A."/>
            <person name="Pangilinan J."/>
            <person name="LaButti K."/>
            <person name="Hainaut M."/>
            <person name="Henrissat B."/>
            <person name="Grigoriev I.V."/>
            <person name="Spatafora J.W."/>
            <person name="Aime M.C."/>
        </authorList>
    </citation>
    <scope>NUCLEOTIDE SEQUENCE [LARGE SCALE GENOMIC DNA]</scope>
    <source>
        <strain evidence="2 3">MCA 4198</strain>
    </source>
</reference>
<dbReference type="OrthoDB" id="10017101at2759"/>